<sequence>MNSINLGTKHHQILQAEFKDVSRQTIHSALRYFSNSATAKAIRKRAKELLEEELKQIKEDV</sequence>
<organism evidence="1 2">
    <name type="scientific">Flavobacterium johnsoniae</name>
    <name type="common">Cytophaga johnsonae</name>
    <dbReference type="NCBI Taxonomy" id="986"/>
    <lineage>
        <taxon>Bacteria</taxon>
        <taxon>Pseudomonadati</taxon>
        <taxon>Bacteroidota</taxon>
        <taxon>Flavobacteriia</taxon>
        <taxon>Flavobacteriales</taxon>
        <taxon>Flavobacteriaceae</taxon>
        <taxon>Flavobacterium</taxon>
    </lineage>
</organism>
<evidence type="ECO:0000313" key="2">
    <source>
        <dbReference type="Proteomes" id="UP000184112"/>
    </source>
</evidence>
<accession>A0A1M5S6G0</accession>
<protein>
    <submittedName>
        <fullName evidence="1">Uncharacterized protein</fullName>
    </submittedName>
</protein>
<gene>
    <name evidence="1" type="ORF">SAMN05444388_109139</name>
</gene>
<proteinExistence type="predicted"/>
<dbReference type="RefSeq" id="WP_073410385.1">
    <property type="nucleotide sequence ID" value="NZ_CP158862.1"/>
</dbReference>
<dbReference type="EMBL" id="FQWH01000009">
    <property type="protein sequence ID" value="SHH34094.1"/>
    <property type="molecule type" value="Genomic_DNA"/>
</dbReference>
<dbReference type="Proteomes" id="UP000184112">
    <property type="component" value="Unassembled WGS sequence"/>
</dbReference>
<evidence type="ECO:0000313" key="1">
    <source>
        <dbReference type="EMBL" id="SHH34094.1"/>
    </source>
</evidence>
<dbReference type="AlphaFoldDB" id="A0A1M5S6G0"/>
<reference evidence="1 2" key="1">
    <citation type="submission" date="2016-11" db="EMBL/GenBank/DDBJ databases">
        <authorList>
            <person name="Jaros S."/>
            <person name="Januszkiewicz K."/>
            <person name="Wedrychowicz H."/>
        </authorList>
    </citation>
    <scope>NUCLEOTIDE SEQUENCE [LARGE SCALE GENOMIC DNA]</scope>
    <source>
        <strain evidence="1 2">DSM 6792</strain>
    </source>
</reference>
<name>A0A1M5S6G0_FLAJO</name>